<keyword evidence="6" id="KW-0539">Nucleus</keyword>
<protein>
    <submittedName>
        <fullName evidence="9">Pre-mRNA-splicing factor SPF27</fullName>
    </submittedName>
</protein>
<gene>
    <name evidence="9" type="ORF">BBAD15_g5442</name>
</gene>
<evidence type="ECO:0000256" key="8">
    <source>
        <dbReference type="SAM" id="MobiDB-lite"/>
    </source>
</evidence>
<evidence type="ECO:0000256" key="2">
    <source>
        <dbReference type="ARBA" id="ARBA00010788"/>
    </source>
</evidence>
<evidence type="ECO:0000313" key="10">
    <source>
        <dbReference type="Proteomes" id="UP000030106"/>
    </source>
</evidence>
<feature type="coiled-coil region" evidence="7">
    <location>
        <begin position="73"/>
        <end position="100"/>
    </location>
</feature>
<feature type="region of interest" description="Disordered" evidence="8">
    <location>
        <begin position="142"/>
        <end position="165"/>
    </location>
</feature>
<dbReference type="GO" id="GO:0008380">
    <property type="term" value="P:RNA splicing"/>
    <property type="evidence" value="ECO:0007669"/>
    <property type="project" value="UniProtKB-KW"/>
</dbReference>
<evidence type="ECO:0000313" key="9">
    <source>
        <dbReference type="EMBL" id="KGQ09205.1"/>
    </source>
</evidence>
<dbReference type="OrthoDB" id="205794at2759"/>
<dbReference type="AlphaFoldDB" id="A0A0A2VSV0"/>
<dbReference type="eggNOG" id="KOG3096">
    <property type="taxonomic scope" value="Eukaryota"/>
</dbReference>
<sequence>MTTELERVASKTPLAPLDLARYEAPEPVPASSSAADQRQPLERALVSASYLAARNQNLKLLDRAGRNAWLLGNYHVEAELRSLEAELAATRREMDLVNAARATRQNDVKAEMQGLEETWRTRVGKVLETEVDRRGIKAADPGRVEEADPTAGMKRLKTPNDGLSVQGNQQASMVTCVLGEWPAPKEKRLLARANGVVYGVLRYFQFL</sequence>
<reference evidence="9 10" key="1">
    <citation type="submission" date="2012-10" db="EMBL/GenBank/DDBJ databases">
        <title>Genome sequencing and analysis of entomopathogenic fungi Beauveria bassiana D1-5.</title>
        <authorList>
            <person name="Li Q."/>
            <person name="Wang L."/>
            <person name="Zhang Z."/>
            <person name="Wang Q."/>
            <person name="Ren J."/>
            <person name="Wang M."/>
            <person name="Xu W."/>
            <person name="Wang J."/>
            <person name="Lu Y."/>
            <person name="Du Q."/>
            <person name="Sun Z."/>
        </authorList>
    </citation>
    <scope>NUCLEOTIDE SEQUENCE [LARGE SCALE GENOMIC DNA]</scope>
    <source>
        <strain evidence="9 10">D1-5</strain>
    </source>
</reference>
<dbReference type="PANTHER" id="PTHR13296:SF0">
    <property type="entry name" value="PRE-MRNA-SPLICING FACTOR SPF27"/>
    <property type="match status" value="1"/>
</dbReference>
<evidence type="ECO:0000256" key="4">
    <source>
        <dbReference type="ARBA" id="ARBA00022728"/>
    </source>
</evidence>
<proteinExistence type="inferred from homology"/>
<evidence type="ECO:0000256" key="6">
    <source>
        <dbReference type="ARBA" id="ARBA00023242"/>
    </source>
</evidence>
<dbReference type="PANTHER" id="PTHR13296">
    <property type="entry name" value="BCAS2 PROTEIN"/>
    <property type="match status" value="1"/>
</dbReference>
<keyword evidence="4" id="KW-0747">Spliceosome</keyword>
<name>A0A0A2VSV0_BEABA</name>
<comment type="similarity">
    <text evidence="2">Belongs to the SPF27 family.</text>
</comment>
<dbReference type="Proteomes" id="UP000030106">
    <property type="component" value="Unassembled WGS sequence"/>
</dbReference>
<dbReference type="GO" id="GO:0000974">
    <property type="term" value="C:Prp19 complex"/>
    <property type="evidence" value="ECO:0007669"/>
    <property type="project" value="TreeGrafter"/>
</dbReference>
<comment type="subcellular location">
    <subcellularLocation>
        <location evidence="1">Nucleus</location>
    </subcellularLocation>
</comment>
<dbReference type="InterPro" id="IPR008409">
    <property type="entry name" value="SPF27"/>
</dbReference>
<dbReference type="STRING" id="1245745.A0A0A2VSV0"/>
<keyword evidence="3" id="KW-0507">mRNA processing</keyword>
<dbReference type="GO" id="GO:0071013">
    <property type="term" value="C:catalytic step 2 spliceosome"/>
    <property type="evidence" value="ECO:0007669"/>
    <property type="project" value="TreeGrafter"/>
</dbReference>
<evidence type="ECO:0000256" key="3">
    <source>
        <dbReference type="ARBA" id="ARBA00022664"/>
    </source>
</evidence>
<dbReference type="EMBL" id="ANFO01000483">
    <property type="protein sequence ID" value="KGQ09205.1"/>
    <property type="molecule type" value="Genomic_DNA"/>
</dbReference>
<evidence type="ECO:0000256" key="1">
    <source>
        <dbReference type="ARBA" id="ARBA00004123"/>
    </source>
</evidence>
<keyword evidence="5" id="KW-0508">mRNA splicing</keyword>
<accession>A0A0A2VSV0</accession>
<dbReference type="GO" id="GO:0006397">
    <property type="term" value="P:mRNA processing"/>
    <property type="evidence" value="ECO:0007669"/>
    <property type="project" value="UniProtKB-KW"/>
</dbReference>
<evidence type="ECO:0000256" key="7">
    <source>
        <dbReference type="SAM" id="Coils"/>
    </source>
</evidence>
<dbReference type="GO" id="GO:0071011">
    <property type="term" value="C:precatalytic spliceosome"/>
    <property type="evidence" value="ECO:0007669"/>
    <property type="project" value="TreeGrafter"/>
</dbReference>
<evidence type="ECO:0000256" key="5">
    <source>
        <dbReference type="ARBA" id="ARBA00023187"/>
    </source>
</evidence>
<dbReference type="HOGENOM" id="CLU_1326168_0_0_1"/>
<keyword evidence="7" id="KW-0175">Coiled coil</keyword>
<dbReference type="Pfam" id="PF05700">
    <property type="entry name" value="BCAS2"/>
    <property type="match status" value="1"/>
</dbReference>
<organism evidence="9 10">
    <name type="scientific">Beauveria bassiana D1-5</name>
    <dbReference type="NCBI Taxonomy" id="1245745"/>
    <lineage>
        <taxon>Eukaryota</taxon>
        <taxon>Fungi</taxon>
        <taxon>Dikarya</taxon>
        <taxon>Ascomycota</taxon>
        <taxon>Pezizomycotina</taxon>
        <taxon>Sordariomycetes</taxon>
        <taxon>Hypocreomycetidae</taxon>
        <taxon>Hypocreales</taxon>
        <taxon>Cordycipitaceae</taxon>
        <taxon>Beauveria</taxon>
    </lineage>
</organism>
<feature type="region of interest" description="Disordered" evidence="8">
    <location>
        <begin position="1"/>
        <end position="39"/>
    </location>
</feature>
<comment type="caution">
    <text evidence="9">The sequence shown here is derived from an EMBL/GenBank/DDBJ whole genome shotgun (WGS) entry which is preliminary data.</text>
</comment>